<dbReference type="InterPro" id="IPR018370">
    <property type="entry name" value="Chaperonin_Cpn60_CS"/>
</dbReference>
<comment type="caution">
    <text evidence="1">The sequence shown here is derived from an EMBL/GenBank/DDBJ whole genome shotgun (WGS) entry which is preliminary data.</text>
</comment>
<dbReference type="GO" id="GO:0005506">
    <property type="term" value="F:iron ion binding"/>
    <property type="evidence" value="ECO:0007669"/>
    <property type="project" value="InterPro"/>
</dbReference>
<dbReference type="PROSITE" id="PS00296">
    <property type="entry name" value="CHAPERONINS_CPN60"/>
    <property type="match status" value="1"/>
</dbReference>
<dbReference type="Proteomes" id="UP000078343">
    <property type="component" value="Unassembled WGS sequence"/>
</dbReference>
<dbReference type="Pfam" id="PF00067">
    <property type="entry name" value="p450"/>
    <property type="match status" value="1"/>
</dbReference>
<proteinExistence type="predicted"/>
<dbReference type="InterPro" id="IPR036396">
    <property type="entry name" value="Cyt_P450_sf"/>
</dbReference>
<sequence>MYRVLYRRIWRIRSAKFARLIPPEGMTIGGTYIPGNVNVLAPSYPLFRPPECYEYPDEFIPERWYGKPEFLKRSDALLRAHHAAADEGFVEGGGRELLVDIVLNRWAAGRVDGRTVDQQLPRNVTRADGVSRRAQSLMDYSV</sequence>
<protein>
    <submittedName>
        <fullName evidence="1">Uncharacterized protein</fullName>
    </submittedName>
</protein>
<dbReference type="GO" id="GO:0005524">
    <property type="term" value="F:ATP binding"/>
    <property type="evidence" value="ECO:0007669"/>
    <property type="project" value="InterPro"/>
</dbReference>
<keyword evidence="2" id="KW-1185">Reference proteome</keyword>
<name>A0A178Z4S9_9EURO</name>
<dbReference type="GO" id="GO:0020037">
    <property type="term" value="F:heme binding"/>
    <property type="evidence" value="ECO:0007669"/>
    <property type="project" value="InterPro"/>
</dbReference>
<dbReference type="STRING" id="1367422.A0A178Z4S9"/>
<gene>
    <name evidence="1" type="ORF">AYL99_11728</name>
</gene>
<reference evidence="1 2" key="1">
    <citation type="submission" date="2016-04" db="EMBL/GenBank/DDBJ databases">
        <title>Draft genome of Fonsecaea erecta CBS 125763.</title>
        <authorList>
            <person name="Weiss V.A."/>
            <person name="Vicente V.A."/>
            <person name="Raittz R.T."/>
            <person name="Moreno L.F."/>
            <person name="De Souza E.M."/>
            <person name="Pedrosa F.O."/>
            <person name="Steffens M.B."/>
            <person name="Faoro H."/>
            <person name="Tadra-Sfeir M.Z."/>
            <person name="Najafzadeh M.J."/>
            <person name="Felipe M.S."/>
            <person name="Teixeira M."/>
            <person name="Sun J."/>
            <person name="Xi L."/>
            <person name="Gomes R."/>
            <person name="De Azevedo C.M."/>
            <person name="Salgado C.G."/>
            <person name="Da Silva M.B."/>
            <person name="Nascimento M.F."/>
            <person name="Queiroz-Telles F."/>
            <person name="Attili D.S."/>
            <person name="Gorbushina A."/>
        </authorList>
    </citation>
    <scope>NUCLEOTIDE SEQUENCE [LARGE SCALE GENOMIC DNA]</scope>
    <source>
        <strain evidence="1 2">CBS 125763</strain>
    </source>
</reference>
<organism evidence="1 2">
    <name type="scientific">Fonsecaea erecta</name>
    <dbReference type="NCBI Taxonomy" id="1367422"/>
    <lineage>
        <taxon>Eukaryota</taxon>
        <taxon>Fungi</taxon>
        <taxon>Dikarya</taxon>
        <taxon>Ascomycota</taxon>
        <taxon>Pezizomycotina</taxon>
        <taxon>Eurotiomycetes</taxon>
        <taxon>Chaetothyriomycetidae</taxon>
        <taxon>Chaetothyriales</taxon>
        <taxon>Herpotrichiellaceae</taxon>
        <taxon>Fonsecaea</taxon>
    </lineage>
</organism>
<dbReference type="InterPro" id="IPR001128">
    <property type="entry name" value="Cyt_P450"/>
</dbReference>
<accession>A0A178Z4S9</accession>
<dbReference type="AlphaFoldDB" id="A0A178Z4S9"/>
<dbReference type="GO" id="GO:0006457">
    <property type="term" value="P:protein folding"/>
    <property type="evidence" value="ECO:0007669"/>
    <property type="project" value="InterPro"/>
</dbReference>
<dbReference type="Gene3D" id="1.10.630.10">
    <property type="entry name" value="Cytochrome P450"/>
    <property type="match status" value="1"/>
</dbReference>
<dbReference type="GO" id="GO:0016705">
    <property type="term" value="F:oxidoreductase activity, acting on paired donors, with incorporation or reduction of molecular oxygen"/>
    <property type="evidence" value="ECO:0007669"/>
    <property type="project" value="InterPro"/>
</dbReference>
<dbReference type="GeneID" id="30015896"/>
<evidence type="ECO:0000313" key="2">
    <source>
        <dbReference type="Proteomes" id="UP000078343"/>
    </source>
</evidence>
<dbReference type="OrthoDB" id="6692864at2759"/>
<dbReference type="EMBL" id="LVYI01000015">
    <property type="protein sequence ID" value="OAP54193.1"/>
    <property type="molecule type" value="Genomic_DNA"/>
</dbReference>
<dbReference type="SUPFAM" id="SSF48264">
    <property type="entry name" value="Cytochrome P450"/>
    <property type="match status" value="1"/>
</dbReference>
<dbReference type="RefSeq" id="XP_018687560.1">
    <property type="nucleotide sequence ID" value="XM_018843233.1"/>
</dbReference>
<evidence type="ECO:0000313" key="1">
    <source>
        <dbReference type="EMBL" id="OAP54193.1"/>
    </source>
</evidence>
<dbReference type="GO" id="GO:0004497">
    <property type="term" value="F:monooxygenase activity"/>
    <property type="evidence" value="ECO:0007669"/>
    <property type="project" value="InterPro"/>
</dbReference>